<feature type="transmembrane region" description="Helical" evidence="8">
    <location>
        <begin position="322"/>
        <end position="340"/>
    </location>
</feature>
<dbReference type="EMBL" id="ACZL01000023">
    <property type="protein sequence ID" value="EHI55318.1"/>
    <property type="molecule type" value="Genomic_DNA"/>
</dbReference>
<dbReference type="PANTHER" id="PTHR30047">
    <property type="entry name" value="HIGH-AFFINITY CHOLINE TRANSPORT PROTEIN-RELATED"/>
    <property type="match status" value="1"/>
</dbReference>
<dbReference type="AlphaFoldDB" id="G5GIR4"/>
<feature type="transmembrane region" description="Helical" evidence="8">
    <location>
        <begin position="352"/>
        <end position="375"/>
    </location>
</feature>
<dbReference type="eggNOG" id="COG1292">
    <property type="taxonomic scope" value="Bacteria"/>
</dbReference>
<dbReference type="HOGENOM" id="CLU_010118_6_0_9"/>
<dbReference type="STRING" id="679200.HMPREF9333_01454"/>
<comment type="similarity">
    <text evidence="2">Belongs to the BCCT transporter (TC 2.A.15) family.</text>
</comment>
<dbReference type="Pfam" id="PF02028">
    <property type="entry name" value="BCCT"/>
    <property type="match status" value="1"/>
</dbReference>
<accession>G5GIR4</accession>
<keyword evidence="4" id="KW-1003">Cell membrane</keyword>
<gene>
    <name evidence="9" type="ORF">HMPREF9333_01454</name>
</gene>
<evidence type="ECO:0000256" key="7">
    <source>
        <dbReference type="ARBA" id="ARBA00023136"/>
    </source>
</evidence>
<dbReference type="GO" id="GO:0005886">
    <property type="term" value="C:plasma membrane"/>
    <property type="evidence" value="ECO:0007669"/>
    <property type="project" value="UniProtKB-SubCell"/>
</dbReference>
<keyword evidence="5 8" id="KW-0812">Transmembrane</keyword>
<feature type="transmembrane region" description="Helical" evidence="8">
    <location>
        <begin position="260"/>
        <end position="278"/>
    </location>
</feature>
<sequence>MNKEILTDDTKKLIKRLDPALTFIPFISIMVLCALFIKSPQGSAVVLEHIRSFLSDSLSAFYILVGFGAFLVSLYIAFSKYGHIKLGNYEKPQFSFFAWGSMMFTAGLAADILFYSICEWILYAKESRISDLGDMQTWASTYPLFHWGPIPWSFYLILACAFGFMLHVKKCKRQRYSEACRPIIGKSADGLLGRLIDLTAVFALIAGTSTTFSLATPLLSSAVSRIFKIAQSSTLTVLLLVIICIIYTVCAYFGLKGVEIMASSCTYIFFILLLYILIGGGKTRYIIETGISSIGTLADNFITLATYTDSSRQNGFVQSWTVFYWAYWIVWCVATPFFIGSISRGRTLKQTVLGGYIFGLSGTFTSFIILGNYGLGLEILDNVNITGFYEKTQDIYKTILFIFDKLPFTNIALILLILAMIAFYATTFDSLTIVAASYSYNDLNFDEIPDKRVKLFWAVLLILFPIALIFSGKSMENLQTVSIIAAFPVGIILILIVAGFFKDASSYLKNISDSSDISKKSNKQS</sequence>
<dbReference type="RefSeq" id="WP_005541116.1">
    <property type="nucleotide sequence ID" value="NZ_JH378833.1"/>
</dbReference>
<feature type="transmembrane region" description="Helical" evidence="8">
    <location>
        <begin position="20"/>
        <end position="37"/>
    </location>
</feature>
<evidence type="ECO:0000256" key="1">
    <source>
        <dbReference type="ARBA" id="ARBA00004651"/>
    </source>
</evidence>
<dbReference type="InterPro" id="IPR000060">
    <property type="entry name" value="BCCT_transptr"/>
</dbReference>
<feature type="transmembrane region" description="Helical" evidence="8">
    <location>
        <begin position="455"/>
        <end position="472"/>
    </location>
</feature>
<name>G5GIR4_9FIRM</name>
<evidence type="ECO:0000256" key="6">
    <source>
        <dbReference type="ARBA" id="ARBA00022989"/>
    </source>
</evidence>
<dbReference type="Proteomes" id="UP000003011">
    <property type="component" value="Unassembled WGS sequence"/>
</dbReference>
<feature type="transmembrane region" description="Helical" evidence="8">
    <location>
        <begin position="411"/>
        <end position="434"/>
    </location>
</feature>
<keyword evidence="7 8" id="KW-0472">Membrane</keyword>
<dbReference type="PATRIC" id="fig|679200.3.peg.1542"/>
<feature type="transmembrane region" description="Helical" evidence="8">
    <location>
        <begin position="99"/>
        <end position="124"/>
    </location>
</feature>
<comment type="subcellular location">
    <subcellularLocation>
        <location evidence="1">Cell membrane</location>
        <topology evidence="1">Multi-pass membrane protein</topology>
    </subcellularLocation>
</comment>
<evidence type="ECO:0000313" key="9">
    <source>
        <dbReference type="EMBL" id="EHI55318.1"/>
    </source>
</evidence>
<reference evidence="9 10" key="1">
    <citation type="submission" date="2011-08" db="EMBL/GenBank/DDBJ databases">
        <title>The Genome Sequence of Johnsonella ignava ATCC 51276.</title>
        <authorList>
            <consortium name="The Broad Institute Genome Sequencing Platform"/>
            <person name="Earl A."/>
            <person name="Ward D."/>
            <person name="Feldgarden M."/>
            <person name="Gevers D."/>
            <person name="Izard J."/>
            <person name="Blanton J.M."/>
            <person name="Baranova O.V."/>
            <person name="Dewhirst F.E."/>
            <person name="Young S.K."/>
            <person name="Zeng Q."/>
            <person name="Gargeya S."/>
            <person name="Fitzgerald M."/>
            <person name="Haas B."/>
            <person name="Abouelleil A."/>
            <person name="Alvarado L."/>
            <person name="Arachchi H.M."/>
            <person name="Berlin A."/>
            <person name="Brown A."/>
            <person name="Chapman S.B."/>
            <person name="Chen Z."/>
            <person name="Dunbar C."/>
            <person name="Freedman E."/>
            <person name="Gearin G."/>
            <person name="Gellesch M."/>
            <person name="Goldberg J."/>
            <person name="Griggs A."/>
            <person name="Gujja S."/>
            <person name="Heiman D."/>
            <person name="Howarth C."/>
            <person name="Larson L."/>
            <person name="Lui A."/>
            <person name="MacDonald P.J.P."/>
            <person name="Montmayeur A."/>
            <person name="Murphy C."/>
            <person name="Neiman D."/>
            <person name="Pearson M."/>
            <person name="Priest M."/>
            <person name="Roberts A."/>
            <person name="Saif S."/>
            <person name="Shea T."/>
            <person name="Shenoy N."/>
            <person name="Sisk P."/>
            <person name="Stolte C."/>
            <person name="Sykes S."/>
            <person name="Wortman J."/>
            <person name="Nusbaum C."/>
            <person name="Birren B."/>
        </authorList>
    </citation>
    <scope>NUCLEOTIDE SEQUENCE [LARGE SCALE GENOMIC DNA]</scope>
    <source>
        <strain evidence="9 10">ATCC 51276</strain>
    </source>
</reference>
<dbReference type="GO" id="GO:0022857">
    <property type="term" value="F:transmembrane transporter activity"/>
    <property type="evidence" value="ECO:0007669"/>
    <property type="project" value="InterPro"/>
</dbReference>
<feature type="transmembrane region" description="Helical" evidence="8">
    <location>
        <begin position="144"/>
        <end position="166"/>
    </location>
</feature>
<proteinExistence type="inferred from homology"/>
<dbReference type="PANTHER" id="PTHR30047:SF7">
    <property type="entry name" value="HIGH-AFFINITY CHOLINE TRANSPORT PROTEIN"/>
    <property type="match status" value="1"/>
</dbReference>
<evidence type="ECO:0000256" key="5">
    <source>
        <dbReference type="ARBA" id="ARBA00022692"/>
    </source>
</evidence>
<evidence type="ECO:0000256" key="8">
    <source>
        <dbReference type="SAM" id="Phobius"/>
    </source>
</evidence>
<evidence type="ECO:0000313" key="10">
    <source>
        <dbReference type="Proteomes" id="UP000003011"/>
    </source>
</evidence>
<organism evidence="9 10">
    <name type="scientific">Johnsonella ignava ATCC 51276</name>
    <dbReference type="NCBI Taxonomy" id="679200"/>
    <lineage>
        <taxon>Bacteria</taxon>
        <taxon>Bacillati</taxon>
        <taxon>Bacillota</taxon>
        <taxon>Clostridia</taxon>
        <taxon>Lachnospirales</taxon>
        <taxon>Lachnospiraceae</taxon>
        <taxon>Johnsonella</taxon>
    </lineage>
</organism>
<keyword evidence="3" id="KW-0813">Transport</keyword>
<evidence type="ECO:0000256" key="2">
    <source>
        <dbReference type="ARBA" id="ARBA00005658"/>
    </source>
</evidence>
<keyword evidence="6 8" id="KW-1133">Transmembrane helix</keyword>
<feature type="transmembrane region" description="Helical" evidence="8">
    <location>
        <begin position="57"/>
        <end position="78"/>
    </location>
</feature>
<evidence type="ECO:0000256" key="4">
    <source>
        <dbReference type="ARBA" id="ARBA00022475"/>
    </source>
</evidence>
<feature type="transmembrane region" description="Helical" evidence="8">
    <location>
        <begin position="235"/>
        <end position="254"/>
    </location>
</feature>
<keyword evidence="10" id="KW-1185">Reference proteome</keyword>
<feature type="transmembrane region" description="Helical" evidence="8">
    <location>
        <begin position="478"/>
        <end position="501"/>
    </location>
</feature>
<comment type="caution">
    <text evidence="9">The sequence shown here is derived from an EMBL/GenBank/DDBJ whole genome shotgun (WGS) entry which is preliminary data.</text>
</comment>
<feature type="transmembrane region" description="Helical" evidence="8">
    <location>
        <begin position="285"/>
        <end position="302"/>
    </location>
</feature>
<evidence type="ECO:0000256" key="3">
    <source>
        <dbReference type="ARBA" id="ARBA00022448"/>
    </source>
</evidence>
<protein>
    <recommendedName>
        <fullName evidence="11">Betaine/carnitine/choline transporter</fullName>
    </recommendedName>
</protein>
<evidence type="ECO:0008006" key="11">
    <source>
        <dbReference type="Google" id="ProtNLM"/>
    </source>
</evidence>